<dbReference type="AlphaFoldDB" id="A0A0L8HIQ8"/>
<protein>
    <submittedName>
        <fullName evidence="1">Uncharacterized protein</fullName>
    </submittedName>
</protein>
<evidence type="ECO:0000313" key="1">
    <source>
        <dbReference type="EMBL" id="KOF89014.1"/>
    </source>
</evidence>
<dbReference type="EMBL" id="KQ418063">
    <property type="protein sequence ID" value="KOF89014.1"/>
    <property type="molecule type" value="Genomic_DNA"/>
</dbReference>
<accession>A0A0L8HIQ8</accession>
<gene>
    <name evidence="1" type="ORF">OCBIM_22013818mg</name>
</gene>
<sequence>MLDVSGSISGLSCWKQITKREDNKRKSRKIKSGIPQPNIEQDCLSMALKCCLLHAIK</sequence>
<reference evidence="1" key="1">
    <citation type="submission" date="2015-07" db="EMBL/GenBank/DDBJ databases">
        <title>MeaNS - Measles Nucleotide Surveillance Program.</title>
        <authorList>
            <person name="Tran T."/>
            <person name="Druce J."/>
        </authorList>
    </citation>
    <scope>NUCLEOTIDE SEQUENCE</scope>
    <source>
        <strain evidence="1">UCB-OBI-ISO-001</strain>
        <tissue evidence="1">Gonad</tissue>
    </source>
</reference>
<name>A0A0L8HIQ8_OCTBM</name>
<organism evidence="1">
    <name type="scientific">Octopus bimaculoides</name>
    <name type="common">California two-spotted octopus</name>
    <dbReference type="NCBI Taxonomy" id="37653"/>
    <lineage>
        <taxon>Eukaryota</taxon>
        <taxon>Metazoa</taxon>
        <taxon>Spiralia</taxon>
        <taxon>Lophotrochozoa</taxon>
        <taxon>Mollusca</taxon>
        <taxon>Cephalopoda</taxon>
        <taxon>Coleoidea</taxon>
        <taxon>Octopodiformes</taxon>
        <taxon>Octopoda</taxon>
        <taxon>Incirrata</taxon>
        <taxon>Octopodidae</taxon>
        <taxon>Octopus</taxon>
    </lineage>
</organism>
<proteinExistence type="predicted"/>